<dbReference type="InterPro" id="IPR028994">
    <property type="entry name" value="Integrin_alpha_N"/>
</dbReference>
<dbReference type="RefSeq" id="WP_149111968.1">
    <property type="nucleotide sequence ID" value="NZ_CP042425.1"/>
</dbReference>
<dbReference type="Proteomes" id="UP000324974">
    <property type="component" value="Chromosome"/>
</dbReference>
<evidence type="ECO:0000313" key="4">
    <source>
        <dbReference type="Proteomes" id="UP000324974"/>
    </source>
</evidence>
<protein>
    <submittedName>
        <fullName evidence="3">CRTAC1 family protein</fullName>
    </submittedName>
</protein>
<evidence type="ECO:0000313" key="3">
    <source>
        <dbReference type="EMBL" id="QEL17341.1"/>
    </source>
</evidence>
<dbReference type="InterPro" id="IPR013517">
    <property type="entry name" value="FG-GAP"/>
</dbReference>
<gene>
    <name evidence="3" type="ORF">PX52LOC_04324</name>
</gene>
<dbReference type="KEGG" id="lrs:PX52LOC_04324"/>
<sequence length="453" mass="49163">MFLDCSFVLPAAARATYAGVSVADLDGDGEFEFFVASRGAANRILKYQHGKFFDTAPPVVADARRDTLGAVAGDFDGDGREELYLLNGEPFSDRLFDCQPDGRWADLFDQPRYRQARNAHASQSAAVLDRRGRGRYSFLVASADHPLRLFELSSANTICDLAPALDLHHAQAGSGLVIGPISSDRPDIFCVNEGGPNLLYRNTGVGTFLEVAARHGLRDSAERSRGAMVLDANGDGRLDVCFGNRDGPHRLFVRESNCKFRNVATPAMALPSEVQNVVAADFDNDGFEELLFLNCGESNRLFRRSANPDGYWQLADPGTLDSWGLSSGGAAVADIDGDGRLELLVSNGDSGELPLQLFKWPEVGNAWLRVMPMTRFGAPARGAVVRLIAAGRTQIRAICSGSGYRCQMEPVAHFGLGRCDEVEQIQVTWPDDTTAVIDRPATNRTLVVLYPGS</sequence>
<dbReference type="Pfam" id="PF07593">
    <property type="entry name" value="UnbV_ASPIC"/>
    <property type="match status" value="1"/>
</dbReference>
<accession>A0A5C1ADG1</accession>
<dbReference type="AlphaFoldDB" id="A0A5C1ADG1"/>
<feature type="domain" description="ASPIC/UnbV" evidence="2">
    <location>
        <begin position="380"/>
        <end position="446"/>
    </location>
</feature>
<dbReference type="InterPro" id="IPR011519">
    <property type="entry name" value="UnbV_ASPIC"/>
</dbReference>
<dbReference type="EMBL" id="CP042425">
    <property type="protein sequence ID" value="QEL17341.1"/>
    <property type="molecule type" value="Genomic_DNA"/>
</dbReference>
<name>A0A5C1ADG1_9BACT</name>
<dbReference type="OrthoDB" id="1488578at2"/>
<dbReference type="PANTHER" id="PTHR16026">
    <property type="entry name" value="CARTILAGE ACIDIC PROTEIN 1"/>
    <property type="match status" value="1"/>
</dbReference>
<keyword evidence="4" id="KW-1185">Reference proteome</keyword>
<dbReference type="SUPFAM" id="SSF69318">
    <property type="entry name" value="Integrin alpha N-terminal domain"/>
    <property type="match status" value="1"/>
</dbReference>
<evidence type="ECO:0000256" key="1">
    <source>
        <dbReference type="ARBA" id="ARBA00022729"/>
    </source>
</evidence>
<dbReference type="InterPro" id="IPR027039">
    <property type="entry name" value="Crtac1"/>
</dbReference>
<evidence type="ECO:0000259" key="2">
    <source>
        <dbReference type="Pfam" id="PF07593"/>
    </source>
</evidence>
<organism evidence="3 4">
    <name type="scientific">Limnoglobus roseus</name>
    <dbReference type="NCBI Taxonomy" id="2598579"/>
    <lineage>
        <taxon>Bacteria</taxon>
        <taxon>Pseudomonadati</taxon>
        <taxon>Planctomycetota</taxon>
        <taxon>Planctomycetia</taxon>
        <taxon>Gemmatales</taxon>
        <taxon>Gemmataceae</taxon>
        <taxon>Limnoglobus</taxon>
    </lineage>
</organism>
<proteinExistence type="predicted"/>
<dbReference type="PANTHER" id="PTHR16026:SF0">
    <property type="entry name" value="CARTILAGE ACIDIC PROTEIN 1"/>
    <property type="match status" value="1"/>
</dbReference>
<keyword evidence="1" id="KW-0732">Signal</keyword>
<reference evidence="4" key="1">
    <citation type="submission" date="2019-08" db="EMBL/GenBank/DDBJ databases">
        <title>Limnoglobus roseus gen. nov., sp. nov., a novel freshwater planctomycete with a giant genome from the family Gemmataceae.</title>
        <authorList>
            <person name="Kulichevskaya I.S."/>
            <person name="Naumoff D.G."/>
            <person name="Miroshnikov K."/>
            <person name="Ivanova A."/>
            <person name="Philippov D.A."/>
            <person name="Hakobyan A."/>
            <person name="Rijpstra I.C."/>
            <person name="Sinninghe Damste J.S."/>
            <person name="Liesack W."/>
            <person name="Dedysh S.N."/>
        </authorList>
    </citation>
    <scope>NUCLEOTIDE SEQUENCE [LARGE SCALE GENOMIC DNA]</scope>
    <source>
        <strain evidence="4">PX52</strain>
    </source>
</reference>
<dbReference type="Pfam" id="PF13517">
    <property type="entry name" value="FG-GAP_3"/>
    <property type="match status" value="2"/>
</dbReference>